<organism evidence="2 3">
    <name type="scientific">Sparassis crispa</name>
    <dbReference type="NCBI Taxonomy" id="139825"/>
    <lineage>
        <taxon>Eukaryota</taxon>
        <taxon>Fungi</taxon>
        <taxon>Dikarya</taxon>
        <taxon>Basidiomycota</taxon>
        <taxon>Agaricomycotina</taxon>
        <taxon>Agaricomycetes</taxon>
        <taxon>Polyporales</taxon>
        <taxon>Sparassidaceae</taxon>
        <taxon>Sparassis</taxon>
    </lineage>
</organism>
<keyword evidence="1" id="KW-0812">Transmembrane</keyword>
<accession>A0A401GVB1</accession>
<evidence type="ECO:0000313" key="2">
    <source>
        <dbReference type="EMBL" id="GBE86167.1"/>
    </source>
</evidence>
<sequence length="115" mass="13481">MSRGRGYSTRAWWPRQQQRHEFQRRISRRWQRRRCSRRRELSAVYATVVVTALAFPNNSVSLIFLPGLYFSILWGVGEMVVIDVMGGLRGWALFERYAHLGEAAFGTYYVCMASR</sequence>
<gene>
    <name evidence="2" type="ORF">SCP_0900440</name>
</gene>
<dbReference type="STRING" id="139825.A0A401GVB1"/>
<keyword evidence="1" id="KW-0472">Membrane</keyword>
<evidence type="ECO:0000256" key="1">
    <source>
        <dbReference type="SAM" id="Phobius"/>
    </source>
</evidence>
<dbReference type="RefSeq" id="XP_027617080.1">
    <property type="nucleotide sequence ID" value="XM_027761279.1"/>
</dbReference>
<evidence type="ECO:0000313" key="3">
    <source>
        <dbReference type="Proteomes" id="UP000287166"/>
    </source>
</evidence>
<dbReference type="AlphaFoldDB" id="A0A401GVB1"/>
<dbReference type="InParanoid" id="A0A401GVB1"/>
<feature type="transmembrane region" description="Helical" evidence="1">
    <location>
        <begin position="63"/>
        <end position="86"/>
    </location>
</feature>
<keyword evidence="1" id="KW-1133">Transmembrane helix</keyword>
<dbReference type="Proteomes" id="UP000287166">
    <property type="component" value="Unassembled WGS sequence"/>
</dbReference>
<name>A0A401GVB1_9APHY</name>
<reference evidence="2 3" key="1">
    <citation type="journal article" date="2018" name="Sci. Rep.">
        <title>Genome sequence of the cauliflower mushroom Sparassis crispa (Hanabiratake) and its association with beneficial usage.</title>
        <authorList>
            <person name="Kiyama R."/>
            <person name="Furutani Y."/>
            <person name="Kawaguchi K."/>
            <person name="Nakanishi T."/>
        </authorList>
    </citation>
    <scope>NUCLEOTIDE SEQUENCE [LARGE SCALE GENOMIC DNA]</scope>
</reference>
<dbReference type="EMBL" id="BFAD01000009">
    <property type="protein sequence ID" value="GBE86167.1"/>
    <property type="molecule type" value="Genomic_DNA"/>
</dbReference>
<proteinExistence type="predicted"/>
<dbReference type="OrthoDB" id="10260614at2759"/>
<keyword evidence="3" id="KW-1185">Reference proteome</keyword>
<comment type="caution">
    <text evidence="2">The sequence shown here is derived from an EMBL/GenBank/DDBJ whole genome shotgun (WGS) entry which is preliminary data.</text>
</comment>
<feature type="transmembrane region" description="Helical" evidence="1">
    <location>
        <begin position="41"/>
        <end position="57"/>
    </location>
</feature>
<dbReference type="GeneID" id="38783084"/>
<protein>
    <submittedName>
        <fullName evidence="2">Uncharacterized protein</fullName>
    </submittedName>
</protein>